<keyword evidence="3" id="KW-1185">Reference proteome</keyword>
<reference evidence="2" key="2">
    <citation type="submission" date="2023-05" db="EMBL/GenBank/DDBJ databases">
        <authorList>
            <consortium name="Lawrence Berkeley National Laboratory"/>
            <person name="Steindorff A."/>
            <person name="Hensen N."/>
            <person name="Bonometti L."/>
            <person name="Westerberg I."/>
            <person name="Brannstrom I.O."/>
            <person name="Guillou S."/>
            <person name="Cros-Aarteil S."/>
            <person name="Calhoun S."/>
            <person name="Haridas S."/>
            <person name="Kuo A."/>
            <person name="Mondo S."/>
            <person name="Pangilinan J."/>
            <person name="Riley R."/>
            <person name="Labutti K."/>
            <person name="Andreopoulos B."/>
            <person name="Lipzen A."/>
            <person name="Chen C."/>
            <person name="Yanf M."/>
            <person name="Daum C."/>
            <person name="Ng V."/>
            <person name="Clum A."/>
            <person name="Ohm R."/>
            <person name="Martin F."/>
            <person name="Silar P."/>
            <person name="Natvig D."/>
            <person name="Lalanne C."/>
            <person name="Gautier V."/>
            <person name="Ament-Velasquez S.L."/>
            <person name="Kruys A."/>
            <person name="Hutchinson M.I."/>
            <person name="Powell A.J."/>
            <person name="Barry K."/>
            <person name="Miller A.N."/>
            <person name="Grigoriev I.V."/>
            <person name="Debuchy R."/>
            <person name="Gladieux P."/>
            <person name="Thoren M.H."/>
            <person name="Johannesson H."/>
        </authorList>
    </citation>
    <scope>NUCLEOTIDE SEQUENCE</scope>
    <source>
        <strain evidence="2">CBS 141.50</strain>
    </source>
</reference>
<gene>
    <name evidence="2" type="ORF">C8A04DRAFT_30860</name>
</gene>
<dbReference type="AlphaFoldDB" id="A0AAN6UYL3"/>
<protein>
    <submittedName>
        <fullName evidence="2">Uncharacterized protein</fullName>
    </submittedName>
</protein>
<dbReference type="PANTHER" id="PTHR36142:SF2">
    <property type="entry name" value="METALLO-HYDROLASE_OXIDOREDUCTASE SUPERFAMILY PROTEIN"/>
    <property type="match status" value="1"/>
</dbReference>
<dbReference type="GeneID" id="87818158"/>
<feature type="compositionally biased region" description="Low complexity" evidence="1">
    <location>
        <begin position="188"/>
        <end position="202"/>
    </location>
</feature>
<dbReference type="EMBL" id="MU853609">
    <property type="protein sequence ID" value="KAK4141617.1"/>
    <property type="molecule type" value="Genomic_DNA"/>
</dbReference>
<name>A0AAN6UYL3_9PEZI</name>
<dbReference type="PANTHER" id="PTHR36142">
    <property type="entry name" value="METALLO-HYDROLASE/OXIDOREDUCTASE SUPERFAMILY PROTEIN"/>
    <property type="match status" value="1"/>
</dbReference>
<feature type="region of interest" description="Disordered" evidence="1">
    <location>
        <begin position="177"/>
        <end position="202"/>
    </location>
</feature>
<proteinExistence type="predicted"/>
<comment type="caution">
    <text evidence="2">The sequence shown here is derived from an EMBL/GenBank/DDBJ whole genome shotgun (WGS) entry which is preliminary data.</text>
</comment>
<organism evidence="2 3">
    <name type="scientific">Dichotomopilus funicola</name>
    <dbReference type="NCBI Taxonomy" id="1934379"/>
    <lineage>
        <taxon>Eukaryota</taxon>
        <taxon>Fungi</taxon>
        <taxon>Dikarya</taxon>
        <taxon>Ascomycota</taxon>
        <taxon>Pezizomycotina</taxon>
        <taxon>Sordariomycetes</taxon>
        <taxon>Sordariomycetidae</taxon>
        <taxon>Sordariales</taxon>
        <taxon>Chaetomiaceae</taxon>
        <taxon>Dichotomopilus</taxon>
    </lineage>
</organism>
<dbReference type="Proteomes" id="UP001302676">
    <property type="component" value="Unassembled WGS sequence"/>
</dbReference>
<sequence length="391" mass="42365">MSPSRTDDLRAYFSAPNATPRPILTSLNGDHSWLASFPRPAAERAQPNSKTFFHVVIDPWLAGESTLLGSWFISITTPAPAAINSGAAVEDVVREIEAEANQGAPRTEEGTDKTNNSSPIDAIFLNFHYGDHVHEPTLRTFNRDIPVFATAEAGALAQKLNHFSHLTFTHDLVGGSSPTQSWRSLRPGQQDSGSSSDASSTTTAASALPDWLTVFRIPGHHELNHGTAIIYSPPSPDPATVPQRHETLLLIPHGIRTDQPALQAFLTFLRDEDPKERLDLLALLHPLKVNYAFGRQFTMGLEGGMELLEEFPKCGDGSDGSGSGSGSGSGNGPRYWIPTHNAMLGYAGLLAWVMWINDVVRTVGEAQEEMEKKKKAPKVVGVENGSCLVLM</sequence>
<evidence type="ECO:0000313" key="2">
    <source>
        <dbReference type="EMBL" id="KAK4141617.1"/>
    </source>
</evidence>
<evidence type="ECO:0000256" key="1">
    <source>
        <dbReference type="SAM" id="MobiDB-lite"/>
    </source>
</evidence>
<accession>A0AAN6UYL3</accession>
<evidence type="ECO:0000313" key="3">
    <source>
        <dbReference type="Proteomes" id="UP001302676"/>
    </source>
</evidence>
<dbReference type="RefSeq" id="XP_062634988.1">
    <property type="nucleotide sequence ID" value="XM_062781545.1"/>
</dbReference>
<reference evidence="2" key="1">
    <citation type="journal article" date="2023" name="Mol. Phylogenet. Evol.">
        <title>Genome-scale phylogeny and comparative genomics of the fungal order Sordariales.</title>
        <authorList>
            <person name="Hensen N."/>
            <person name="Bonometti L."/>
            <person name="Westerberg I."/>
            <person name="Brannstrom I.O."/>
            <person name="Guillou S."/>
            <person name="Cros-Aarteil S."/>
            <person name="Calhoun S."/>
            <person name="Haridas S."/>
            <person name="Kuo A."/>
            <person name="Mondo S."/>
            <person name="Pangilinan J."/>
            <person name="Riley R."/>
            <person name="LaButti K."/>
            <person name="Andreopoulos B."/>
            <person name="Lipzen A."/>
            <person name="Chen C."/>
            <person name="Yan M."/>
            <person name="Daum C."/>
            <person name="Ng V."/>
            <person name="Clum A."/>
            <person name="Steindorff A."/>
            <person name="Ohm R.A."/>
            <person name="Martin F."/>
            <person name="Silar P."/>
            <person name="Natvig D.O."/>
            <person name="Lalanne C."/>
            <person name="Gautier V."/>
            <person name="Ament-Velasquez S.L."/>
            <person name="Kruys A."/>
            <person name="Hutchinson M.I."/>
            <person name="Powell A.J."/>
            <person name="Barry K."/>
            <person name="Miller A.N."/>
            <person name="Grigoriev I.V."/>
            <person name="Debuchy R."/>
            <person name="Gladieux P."/>
            <person name="Hiltunen Thoren M."/>
            <person name="Johannesson H."/>
        </authorList>
    </citation>
    <scope>NUCLEOTIDE SEQUENCE</scope>
    <source>
        <strain evidence="2">CBS 141.50</strain>
    </source>
</reference>